<evidence type="ECO:0000313" key="3">
    <source>
        <dbReference type="EMBL" id="QNP72441.1"/>
    </source>
</evidence>
<proteinExistence type="predicted"/>
<gene>
    <name evidence="3" type="ORF">IAG44_25485</name>
</gene>
<dbReference type="AlphaFoldDB" id="A0A7H0II25"/>
<organism evidence="3 4">
    <name type="scientific">Streptomyces roseirectus</name>
    <dbReference type="NCBI Taxonomy" id="2768066"/>
    <lineage>
        <taxon>Bacteria</taxon>
        <taxon>Bacillati</taxon>
        <taxon>Actinomycetota</taxon>
        <taxon>Actinomycetes</taxon>
        <taxon>Kitasatosporales</taxon>
        <taxon>Streptomycetaceae</taxon>
        <taxon>Streptomyces</taxon>
    </lineage>
</organism>
<keyword evidence="4" id="KW-1185">Reference proteome</keyword>
<sequence length="83" mass="8294">MPRPTVAQLTYGTCTVILSTLAMLLLSETSSGPGVAVIAVAALALGLLVAMTVPARASRAARSASPVVARSTADHPAKEPVAP</sequence>
<name>A0A7H0II25_9ACTN</name>
<dbReference type="Proteomes" id="UP000516052">
    <property type="component" value="Chromosome"/>
</dbReference>
<feature type="transmembrane region" description="Helical" evidence="2">
    <location>
        <begin position="9"/>
        <end position="27"/>
    </location>
</feature>
<feature type="region of interest" description="Disordered" evidence="1">
    <location>
        <begin position="58"/>
        <end position="83"/>
    </location>
</feature>
<keyword evidence="2" id="KW-0812">Transmembrane</keyword>
<feature type="transmembrane region" description="Helical" evidence="2">
    <location>
        <begin position="33"/>
        <end position="53"/>
    </location>
</feature>
<dbReference type="RefSeq" id="WP_187749393.1">
    <property type="nucleotide sequence ID" value="NZ_CP060828.1"/>
</dbReference>
<feature type="compositionally biased region" description="Basic and acidic residues" evidence="1">
    <location>
        <begin position="72"/>
        <end position="83"/>
    </location>
</feature>
<accession>A0A7H0II25</accession>
<protein>
    <submittedName>
        <fullName evidence="3">Uncharacterized protein</fullName>
    </submittedName>
</protein>
<keyword evidence="2" id="KW-1133">Transmembrane helix</keyword>
<reference evidence="3 4" key="1">
    <citation type="submission" date="2020-08" db="EMBL/GenBank/DDBJ databases">
        <title>A novel species.</title>
        <authorList>
            <person name="Gao J."/>
        </authorList>
    </citation>
    <scope>NUCLEOTIDE SEQUENCE [LARGE SCALE GENOMIC DNA]</scope>
    <source>
        <strain evidence="3 4">CRXT-G-22</strain>
    </source>
</reference>
<evidence type="ECO:0000313" key="4">
    <source>
        <dbReference type="Proteomes" id="UP000516052"/>
    </source>
</evidence>
<keyword evidence="2" id="KW-0472">Membrane</keyword>
<evidence type="ECO:0000256" key="1">
    <source>
        <dbReference type="SAM" id="MobiDB-lite"/>
    </source>
</evidence>
<evidence type="ECO:0000256" key="2">
    <source>
        <dbReference type="SAM" id="Phobius"/>
    </source>
</evidence>
<feature type="compositionally biased region" description="Low complexity" evidence="1">
    <location>
        <begin position="58"/>
        <end position="71"/>
    </location>
</feature>
<dbReference type="EMBL" id="CP060828">
    <property type="protein sequence ID" value="QNP72441.1"/>
    <property type="molecule type" value="Genomic_DNA"/>
</dbReference>
<dbReference type="KEGG" id="sroi:IAG44_25485"/>